<evidence type="ECO:0000256" key="1">
    <source>
        <dbReference type="ARBA" id="ARBA00022692"/>
    </source>
</evidence>
<dbReference type="GO" id="GO:0022857">
    <property type="term" value="F:transmembrane transporter activity"/>
    <property type="evidence" value="ECO:0007669"/>
    <property type="project" value="InterPro"/>
</dbReference>
<dbReference type="Gene3D" id="1.20.1250.20">
    <property type="entry name" value="MFS general substrate transporter like domains"/>
    <property type="match status" value="1"/>
</dbReference>
<protein>
    <submittedName>
        <fullName evidence="5">MFS transporter</fullName>
    </submittedName>
</protein>
<feature type="transmembrane region" description="Helical" evidence="4">
    <location>
        <begin position="67"/>
        <end position="83"/>
    </location>
</feature>
<dbReference type="AlphaFoldDB" id="A0A2D0IPY9"/>
<keyword evidence="2 4" id="KW-1133">Transmembrane helix</keyword>
<reference evidence="5 6" key="1">
    <citation type="journal article" date="2017" name="Nat. Microbiol.">
        <title>Natural product diversity associated with the nematode symbionts Photorhabdus and Xenorhabdus.</title>
        <authorList>
            <person name="Tobias N.J."/>
            <person name="Wolff H."/>
            <person name="Djahanschiri B."/>
            <person name="Grundmann F."/>
            <person name="Kronenwerth M."/>
            <person name="Shi Y.M."/>
            <person name="Simonyi S."/>
            <person name="Grun P."/>
            <person name="Shapiro-Ilan D."/>
            <person name="Pidot S.J."/>
            <person name="Stinear T.P."/>
            <person name="Ebersberger I."/>
            <person name="Bode H.B."/>
        </authorList>
    </citation>
    <scope>NUCLEOTIDE SEQUENCE [LARGE SCALE GENOMIC DNA]</scope>
    <source>
        <strain evidence="5 6">DSM 16342</strain>
    </source>
</reference>
<feature type="transmembrane region" description="Helical" evidence="4">
    <location>
        <begin position="151"/>
        <end position="175"/>
    </location>
</feature>
<evidence type="ECO:0000256" key="3">
    <source>
        <dbReference type="ARBA" id="ARBA00023136"/>
    </source>
</evidence>
<feature type="transmembrane region" description="Helical" evidence="4">
    <location>
        <begin position="89"/>
        <end position="114"/>
    </location>
</feature>
<feature type="transmembrane region" description="Helical" evidence="4">
    <location>
        <begin position="269"/>
        <end position="289"/>
    </location>
</feature>
<accession>A0A2D0IPY9</accession>
<keyword evidence="1 4" id="KW-0812">Transmembrane</keyword>
<evidence type="ECO:0000256" key="4">
    <source>
        <dbReference type="SAM" id="Phobius"/>
    </source>
</evidence>
<gene>
    <name evidence="5" type="ORF">Xbud_03436</name>
</gene>
<organism evidence="5 6">
    <name type="scientific">Xenorhabdus budapestensis</name>
    <dbReference type="NCBI Taxonomy" id="290110"/>
    <lineage>
        <taxon>Bacteria</taxon>
        <taxon>Pseudomonadati</taxon>
        <taxon>Pseudomonadota</taxon>
        <taxon>Gammaproteobacteria</taxon>
        <taxon>Enterobacterales</taxon>
        <taxon>Morganellaceae</taxon>
        <taxon>Xenorhabdus</taxon>
    </lineage>
</organism>
<dbReference type="SUPFAM" id="SSF103473">
    <property type="entry name" value="MFS general substrate transporter"/>
    <property type="match status" value="1"/>
</dbReference>
<feature type="transmembrane region" description="Helical" evidence="4">
    <location>
        <begin position="331"/>
        <end position="353"/>
    </location>
</feature>
<proteinExistence type="predicted"/>
<feature type="transmembrane region" description="Helical" evidence="4">
    <location>
        <begin position="126"/>
        <end position="145"/>
    </location>
</feature>
<dbReference type="RefSeq" id="WP_099137222.1">
    <property type="nucleotide sequence ID" value="NZ_CAWNNJ010000098.1"/>
</dbReference>
<dbReference type="PANTHER" id="PTHR23531">
    <property type="entry name" value="QUINOLENE RESISTANCE PROTEIN NORA"/>
    <property type="match status" value="1"/>
</dbReference>
<comment type="caution">
    <text evidence="5">The sequence shown here is derived from an EMBL/GenBank/DDBJ whole genome shotgun (WGS) entry which is preliminary data.</text>
</comment>
<dbReference type="InterPro" id="IPR036259">
    <property type="entry name" value="MFS_trans_sf"/>
</dbReference>
<dbReference type="PANTHER" id="PTHR23531:SF1">
    <property type="entry name" value="QUINOLENE RESISTANCE PROTEIN NORA"/>
    <property type="match status" value="1"/>
</dbReference>
<feature type="transmembrane region" description="Helical" evidence="4">
    <location>
        <begin position="208"/>
        <end position="229"/>
    </location>
</feature>
<feature type="transmembrane region" description="Helical" evidence="4">
    <location>
        <begin position="36"/>
        <end position="55"/>
    </location>
</feature>
<evidence type="ECO:0000256" key="2">
    <source>
        <dbReference type="ARBA" id="ARBA00022989"/>
    </source>
</evidence>
<feature type="transmembrane region" description="Helical" evidence="4">
    <location>
        <begin position="359"/>
        <end position="377"/>
    </location>
</feature>
<dbReference type="InterPro" id="IPR011701">
    <property type="entry name" value="MFS"/>
</dbReference>
<keyword evidence="3 4" id="KW-0472">Membrane</keyword>
<evidence type="ECO:0000313" key="5">
    <source>
        <dbReference type="EMBL" id="PHM23947.1"/>
    </source>
</evidence>
<dbReference type="InterPro" id="IPR052714">
    <property type="entry name" value="MFS_Exporter"/>
</dbReference>
<dbReference type="Proteomes" id="UP000225833">
    <property type="component" value="Unassembled WGS sequence"/>
</dbReference>
<evidence type="ECO:0000313" key="6">
    <source>
        <dbReference type="Proteomes" id="UP000225833"/>
    </source>
</evidence>
<feature type="transmembrane region" description="Helical" evidence="4">
    <location>
        <begin position="241"/>
        <end position="257"/>
    </location>
</feature>
<dbReference type="EMBL" id="NIBS01000030">
    <property type="protein sequence ID" value="PHM23947.1"/>
    <property type="molecule type" value="Genomic_DNA"/>
</dbReference>
<dbReference type="Pfam" id="PF07690">
    <property type="entry name" value="MFS_1"/>
    <property type="match status" value="1"/>
</dbReference>
<feature type="transmembrane region" description="Helical" evidence="4">
    <location>
        <begin position="295"/>
        <end position="319"/>
    </location>
</feature>
<feature type="transmembrane region" description="Helical" evidence="4">
    <location>
        <begin position="5"/>
        <end position="24"/>
    </location>
</feature>
<sequence>MKNHLIFSVSFFLSFVNFLIFYSYPFRLEELGVGNGVAGLVVGVATIFTLIMRITSGIIIDKFRLKWAILTTAILYSLSLLLINSDWEFTVIAGRVCLGGLLGIMSTLLMYYTLTASNDSTEKSRNVSLFTFFNALPTCLAPFIALKMAQIWGVNSVTVMAVILFFFCLLLALILDIQTMSIGGGDGSKEDRLSESLRCVIADKNVRASIMVLTLIYIISGTTVTFLPAYFLKSGLHDPSWYFLVFTICMMLPRLLLKKHMPRDNMFPSRLLMICVTLGLIGNLANYLLAKNQLVIFGAVCNGMTLGIIYPAVMSYVVCCVGTNLSGTLSSVVAAAADLGVILSNLGLGIISVSISNDIAMLFPVISSVTALLIVYLRMMTQPHIKRET</sequence>
<name>A0A2D0IPY9_XENBU</name>
<dbReference type="OrthoDB" id="7068189at2"/>